<reference evidence="2" key="1">
    <citation type="submission" date="2020-11" db="EMBL/GenBank/DDBJ databases">
        <authorList>
            <person name="Tran Van P."/>
        </authorList>
    </citation>
    <scope>NUCLEOTIDE SEQUENCE</scope>
</reference>
<evidence type="ECO:0000313" key="2">
    <source>
        <dbReference type="EMBL" id="CAD7272559.1"/>
    </source>
</evidence>
<dbReference type="EMBL" id="OA882081">
    <property type="protein sequence ID" value="CAD7272559.1"/>
    <property type="molecule type" value="Genomic_DNA"/>
</dbReference>
<gene>
    <name evidence="2" type="ORF">NMOB1V02_LOCUS488</name>
</gene>
<sequence length="114" mass="12151">MPAAAAAVAAAGRRRRGDPRLIMPGLAECLAASAVANIQVDALYNEIRTDLGDFLKSRDLQSRNTRYLSRRKHPAKTGPQNLLHFRGLKPGDGAGSGDEEVSVDVINVVTNSAI</sequence>
<proteinExistence type="predicted"/>
<protein>
    <submittedName>
        <fullName evidence="2">Uncharacterized protein</fullName>
    </submittedName>
</protein>
<name>A0A7R9G835_9CRUS</name>
<accession>A0A7R9G835</accession>
<evidence type="ECO:0000256" key="1">
    <source>
        <dbReference type="SAM" id="MobiDB-lite"/>
    </source>
</evidence>
<dbReference type="EMBL" id="CAJPEX010000044">
    <property type="protein sequence ID" value="CAG0912711.1"/>
    <property type="molecule type" value="Genomic_DNA"/>
</dbReference>
<dbReference type="Proteomes" id="UP000678499">
    <property type="component" value="Unassembled WGS sequence"/>
</dbReference>
<feature type="region of interest" description="Disordered" evidence="1">
    <location>
        <begin position="65"/>
        <end position="99"/>
    </location>
</feature>
<evidence type="ECO:0000313" key="3">
    <source>
        <dbReference type="Proteomes" id="UP000678499"/>
    </source>
</evidence>
<keyword evidence="3" id="KW-1185">Reference proteome</keyword>
<organism evidence="2">
    <name type="scientific">Notodromas monacha</name>
    <dbReference type="NCBI Taxonomy" id="399045"/>
    <lineage>
        <taxon>Eukaryota</taxon>
        <taxon>Metazoa</taxon>
        <taxon>Ecdysozoa</taxon>
        <taxon>Arthropoda</taxon>
        <taxon>Crustacea</taxon>
        <taxon>Oligostraca</taxon>
        <taxon>Ostracoda</taxon>
        <taxon>Podocopa</taxon>
        <taxon>Podocopida</taxon>
        <taxon>Cypridocopina</taxon>
        <taxon>Cypridoidea</taxon>
        <taxon>Cyprididae</taxon>
        <taxon>Notodromas</taxon>
    </lineage>
</organism>
<dbReference type="AlphaFoldDB" id="A0A7R9G835"/>